<accession>A0A7X6MM17</accession>
<evidence type="ECO:0000313" key="1">
    <source>
        <dbReference type="EMBL" id="NKZ10618.1"/>
    </source>
</evidence>
<dbReference type="EMBL" id="JAAXPJ010000002">
    <property type="protein sequence ID" value="NKZ10618.1"/>
    <property type="molecule type" value="Genomic_DNA"/>
</dbReference>
<dbReference type="AlphaFoldDB" id="A0A7X6MM17"/>
<protein>
    <submittedName>
        <fullName evidence="1">Uncharacterized protein</fullName>
    </submittedName>
</protein>
<evidence type="ECO:0000313" key="2">
    <source>
        <dbReference type="Proteomes" id="UP000518188"/>
    </source>
</evidence>
<gene>
    <name evidence="1" type="ORF">HGA11_06470</name>
</gene>
<dbReference type="Proteomes" id="UP000518188">
    <property type="component" value="Unassembled WGS sequence"/>
</dbReference>
<name>A0A7X6MM17_9MYCO</name>
<comment type="caution">
    <text evidence="1">The sequence shown here is derived from an EMBL/GenBank/DDBJ whole genome shotgun (WGS) entry which is preliminary data.</text>
</comment>
<dbReference type="RefSeq" id="WP_049924821.1">
    <property type="nucleotide sequence ID" value="NZ_HG322951.1"/>
</dbReference>
<proteinExistence type="predicted"/>
<organism evidence="1 2">
    <name type="scientific">Mycolicibacterium septicum DSM 44393</name>
    <dbReference type="NCBI Taxonomy" id="1341646"/>
    <lineage>
        <taxon>Bacteria</taxon>
        <taxon>Bacillati</taxon>
        <taxon>Actinomycetota</taxon>
        <taxon>Actinomycetes</taxon>
        <taxon>Mycobacteriales</taxon>
        <taxon>Mycobacteriaceae</taxon>
        <taxon>Mycolicibacterium</taxon>
    </lineage>
</organism>
<reference evidence="1 2" key="1">
    <citation type="submission" date="2020-04" db="EMBL/GenBank/DDBJ databases">
        <title>MicrobeNet Type strains.</title>
        <authorList>
            <person name="Nicholson A.C."/>
        </authorList>
    </citation>
    <scope>NUCLEOTIDE SEQUENCE [LARGE SCALE GENOMIC DNA]</scope>
    <source>
        <strain evidence="1 2">ATCC 700731</strain>
    </source>
</reference>
<sequence>MGHQRIRRSADRFTRYRLHVTASDVGELVTSAGGWICDRIHAGWDVTVSVDAPCDVRPLQILGVTTVVIGQQLDAIGQPGDIATVAFPSTAFDHDETLRTEVLRVLEGNTAEVTTWGSVPGEIDGRVRRFQYRLTGLARAFKAHAVAAAALPTDGIGPTEDLYTSGSWHDVSVDRGDTYLAAVTKAGGVGN</sequence>